<dbReference type="AlphaFoldDB" id="A0A850HE63"/>
<protein>
    <submittedName>
        <fullName evidence="2">Ferritin-like domain-containing protein</fullName>
    </submittedName>
</protein>
<accession>A0A850HE63</accession>
<gene>
    <name evidence="2" type="ORF">HUO12_12730</name>
</gene>
<reference evidence="2 3" key="1">
    <citation type="submission" date="2020-06" db="EMBL/GenBank/DDBJ databases">
        <title>Altererythrobacter lutimaris sp. nov., a marine bacterium isolated from a tidal flat.</title>
        <authorList>
            <person name="Kim D."/>
            <person name="Yoo Y."/>
            <person name="Kim J.-J."/>
        </authorList>
    </citation>
    <scope>NUCLEOTIDE SEQUENCE [LARGE SCALE GENOMIC DNA]</scope>
    <source>
        <strain evidence="2 3">JGD-16</strain>
    </source>
</reference>
<dbReference type="Proteomes" id="UP000546031">
    <property type="component" value="Unassembled WGS sequence"/>
</dbReference>
<feature type="region of interest" description="Disordered" evidence="1">
    <location>
        <begin position="212"/>
        <end position="234"/>
    </location>
</feature>
<dbReference type="InterPro" id="IPR009078">
    <property type="entry name" value="Ferritin-like_SF"/>
</dbReference>
<dbReference type="RefSeq" id="WP_176273957.1">
    <property type="nucleotide sequence ID" value="NZ_JABWTA010000001.1"/>
</dbReference>
<sequence>MLAWYRRRYLDLLGSIYIYNEHRGYTALDRVLEAVRARCEPDDPLIGLIEKHRADERKHYVMFKRWFELQGKRPMHLDRTFGHIDRFIEIMFGTSIDGLDTDQVIARDELFERLCRVISLTEQRGFKQVEILLANSHVRSDPALVKIFEVIHRDEPSHWAPYDGWLAANAKRDPKWWERMVDGFIHSELLFLKLPILFLNPFVKRRTDWADDGEEAPDRYSERLKPVTPRAAPA</sequence>
<evidence type="ECO:0000313" key="2">
    <source>
        <dbReference type="EMBL" id="NVE95765.1"/>
    </source>
</evidence>
<feature type="compositionally biased region" description="Basic and acidic residues" evidence="1">
    <location>
        <begin position="216"/>
        <end position="225"/>
    </location>
</feature>
<comment type="caution">
    <text evidence="2">The sequence shown here is derived from an EMBL/GenBank/DDBJ whole genome shotgun (WGS) entry which is preliminary data.</text>
</comment>
<organism evidence="2 3">
    <name type="scientific">Altererythrobacter lutimaris</name>
    <dbReference type="NCBI Taxonomy" id="2743979"/>
    <lineage>
        <taxon>Bacteria</taxon>
        <taxon>Pseudomonadati</taxon>
        <taxon>Pseudomonadota</taxon>
        <taxon>Alphaproteobacteria</taxon>
        <taxon>Sphingomonadales</taxon>
        <taxon>Erythrobacteraceae</taxon>
        <taxon>Altererythrobacter</taxon>
    </lineage>
</organism>
<proteinExistence type="predicted"/>
<name>A0A850HE63_9SPHN</name>
<evidence type="ECO:0000256" key="1">
    <source>
        <dbReference type="SAM" id="MobiDB-lite"/>
    </source>
</evidence>
<keyword evidence="3" id="KW-1185">Reference proteome</keyword>
<evidence type="ECO:0000313" key="3">
    <source>
        <dbReference type="Proteomes" id="UP000546031"/>
    </source>
</evidence>
<dbReference type="EMBL" id="JABWTA010000001">
    <property type="protein sequence ID" value="NVE95765.1"/>
    <property type="molecule type" value="Genomic_DNA"/>
</dbReference>
<dbReference type="SUPFAM" id="SSF47240">
    <property type="entry name" value="Ferritin-like"/>
    <property type="match status" value="1"/>
</dbReference>